<keyword evidence="2" id="KW-1185">Reference proteome</keyword>
<sequence length="145" mass="15841">MTKAETAPSLGPNHSPTKAGPRLEEVGTARRVQRPVRVRVEPLDLMHPCRDKKGLCITLRLDVVTLQGDCISLSTFALHHLGLAGVGSHLIAPSDVLANSLAAELLRATISPSRWEDFGNNVFGLDLLDGPTRHGHPRHRHRFQA</sequence>
<evidence type="ECO:0000313" key="1">
    <source>
        <dbReference type="EMBL" id="KAK8206584.1"/>
    </source>
</evidence>
<name>A0ACC3SFG1_9PEZI</name>
<comment type="caution">
    <text evidence="1">The sequence shown here is derived from an EMBL/GenBank/DDBJ whole genome shotgun (WGS) entry which is preliminary data.</text>
</comment>
<dbReference type="Proteomes" id="UP001320706">
    <property type="component" value="Unassembled WGS sequence"/>
</dbReference>
<reference evidence="1" key="1">
    <citation type="submission" date="2024-02" db="EMBL/GenBank/DDBJ databases">
        <title>Metagenome Assembled Genome of Zalaria obscura JY119.</title>
        <authorList>
            <person name="Vighnesh L."/>
            <person name="Jagadeeshwari U."/>
            <person name="Venkata Ramana C."/>
            <person name="Sasikala C."/>
        </authorList>
    </citation>
    <scope>NUCLEOTIDE SEQUENCE</scope>
    <source>
        <strain evidence="1">JY119</strain>
    </source>
</reference>
<protein>
    <submittedName>
        <fullName evidence="1">Uncharacterized protein</fullName>
    </submittedName>
</protein>
<dbReference type="EMBL" id="JAMKPW020000022">
    <property type="protein sequence ID" value="KAK8206584.1"/>
    <property type="molecule type" value="Genomic_DNA"/>
</dbReference>
<organism evidence="1 2">
    <name type="scientific">Zalaria obscura</name>
    <dbReference type="NCBI Taxonomy" id="2024903"/>
    <lineage>
        <taxon>Eukaryota</taxon>
        <taxon>Fungi</taxon>
        <taxon>Dikarya</taxon>
        <taxon>Ascomycota</taxon>
        <taxon>Pezizomycotina</taxon>
        <taxon>Dothideomycetes</taxon>
        <taxon>Dothideomycetidae</taxon>
        <taxon>Dothideales</taxon>
        <taxon>Zalariaceae</taxon>
        <taxon>Zalaria</taxon>
    </lineage>
</organism>
<accession>A0ACC3SFG1</accession>
<gene>
    <name evidence="1" type="ORF">M8818_004418</name>
</gene>
<evidence type="ECO:0000313" key="2">
    <source>
        <dbReference type="Proteomes" id="UP001320706"/>
    </source>
</evidence>
<proteinExistence type="predicted"/>